<feature type="transmembrane region" description="Helical" evidence="2">
    <location>
        <begin position="168"/>
        <end position="186"/>
    </location>
</feature>
<name>A0AA48QYW6_9TREE</name>
<keyword evidence="2" id="KW-0472">Membrane</keyword>
<feature type="region of interest" description="Disordered" evidence="1">
    <location>
        <begin position="90"/>
        <end position="112"/>
    </location>
</feature>
<sequence length="339" mass="37010">MTDMLWPPSDSDTSWSPLSEADSPGTLSPLPSLALDDMDSSALPVSSGAMSGALSSGVLSSGALLSIDAQIQAWRMPSVEAVGGLRRDTVESKEAPPFTNSLSGDLPTPPPPPPTPWDVVLRACETTRALGYIPGTLFALIVLPHLLTFAMVCAAATVARRALGTARMVHLGPALICAFVVVYSVSQYNTRSDLADEMARNARVMLEIRRELAVIRAQLKEVNRECAGASRFVGKTVRERSWPTPLRHALHTVSLDMQVYHTIKDVPRLKLLHALRKSHLWEGIADHELARLLQVHQDWSLCKVLERFPPGRVPDHECVDASRRGTVCAPRKPKKEGKE</sequence>
<reference evidence="3" key="1">
    <citation type="journal article" date="2023" name="BMC Genomics">
        <title>Chromosome-level genome assemblies of Cutaneotrichosporon spp. (Trichosporonales, Basidiomycota) reveal imbalanced evolution between nucleotide sequences and chromosome synteny.</title>
        <authorList>
            <person name="Kobayashi Y."/>
            <person name="Kayamori A."/>
            <person name="Aoki K."/>
            <person name="Shiwa Y."/>
            <person name="Matsutani M."/>
            <person name="Fujita N."/>
            <person name="Sugita T."/>
            <person name="Iwasaki W."/>
            <person name="Tanaka N."/>
            <person name="Takashima M."/>
        </authorList>
    </citation>
    <scope>NUCLEOTIDE SEQUENCE</scope>
    <source>
        <strain evidence="3">HIS019</strain>
    </source>
</reference>
<accession>A0AA48QYW6</accession>
<evidence type="ECO:0000313" key="4">
    <source>
        <dbReference type="Proteomes" id="UP001233271"/>
    </source>
</evidence>
<organism evidence="3 4">
    <name type="scientific">Cutaneotrichosporon cavernicola</name>
    <dbReference type="NCBI Taxonomy" id="279322"/>
    <lineage>
        <taxon>Eukaryota</taxon>
        <taxon>Fungi</taxon>
        <taxon>Dikarya</taxon>
        <taxon>Basidiomycota</taxon>
        <taxon>Agaricomycotina</taxon>
        <taxon>Tremellomycetes</taxon>
        <taxon>Trichosporonales</taxon>
        <taxon>Trichosporonaceae</taxon>
        <taxon>Cutaneotrichosporon</taxon>
    </lineage>
</organism>
<dbReference type="Proteomes" id="UP001233271">
    <property type="component" value="Chromosome 7b"/>
</dbReference>
<feature type="compositionally biased region" description="Low complexity" evidence="1">
    <location>
        <begin position="1"/>
        <end position="19"/>
    </location>
</feature>
<feature type="transmembrane region" description="Helical" evidence="2">
    <location>
        <begin position="132"/>
        <end position="156"/>
    </location>
</feature>
<dbReference type="EMBL" id="AP028219">
    <property type="protein sequence ID" value="BEI94773.1"/>
    <property type="molecule type" value="Genomic_DNA"/>
</dbReference>
<dbReference type="KEGG" id="ccac:CcaHIS019_0703540"/>
<evidence type="ECO:0000256" key="1">
    <source>
        <dbReference type="SAM" id="MobiDB-lite"/>
    </source>
</evidence>
<evidence type="ECO:0000313" key="3">
    <source>
        <dbReference type="EMBL" id="BEI94773.1"/>
    </source>
</evidence>
<dbReference type="GeneID" id="85498643"/>
<keyword evidence="2" id="KW-0812">Transmembrane</keyword>
<protein>
    <submittedName>
        <fullName evidence="3">Uncharacterized protein</fullName>
    </submittedName>
</protein>
<dbReference type="AlphaFoldDB" id="A0AA48QYW6"/>
<keyword evidence="4" id="KW-1185">Reference proteome</keyword>
<dbReference type="RefSeq" id="XP_060460038.1">
    <property type="nucleotide sequence ID" value="XM_060603778.1"/>
</dbReference>
<gene>
    <name evidence="3" type="ORF">CcaverHIS019_0703540</name>
</gene>
<proteinExistence type="predicted"/>
<keyword evidence="2" id="KW-1133">Transmembrane helix</keyword>
<feature type="region of interest" description="Disordered" evidence="1">
    <location>
        <begin position="1"/>
        <end position="33"/>
    </location>
</feature>
<evidence type="ECO:0000256" key="2">
    <source>
        <dbReference type="SAM" id="Phobius"/>
    </source>
</evidence>